<dbReference type="EMBL" id="AP011540">
    <property type="protein sequence ID" value="BAI64704.1"/>
    <property type="molecule type" value="Genomic_DNA"/>
</dbReference>
<name>D2NSS8_ROTMD</name>
<evidence type="ECO:0000313" key="1">
    <source>
        <dbReference type="EMBL" id="BAI64704.1"/>
    </source>
</evidence>
<dbReference type="Proteomes" id="UP000001883">
    <property type="component" value="Chromosome"/>
</dbReference>
<organism evidence="1 2">
    <name type="scientific">Rothia mucilaginosa (strain DY-18)</name>
    <name type="common">Stomatococcus mucilaginosus</name>
    <dbReference type="NCBI Taxonomy" id="680646"/>
    <lineage>
        <taxon>Bacteria</taxon>
        <taxon>Bacillati</taxon>
        <taxon>Actinomycetota</taxon>
        <taxon>Actinomycetes</taxon>
        <taxon>Micrococcales</taxon>
        <taxon>Micrococcaceae</taxon>
        <taxon>Rothia</taxon>
    </lineage>
</organism>
<keyword evidence="1" id="KW-0012">Acyltransferase</keyword>
<protein>
    <submittedName>
        <fullName evidence="1">Predicted hydrolase or acyltransferase</fullName>
    </submittedName>
</protein>
<accession>D2NSS8</accession>
<dbReference type="AlphaFoldDB" id="D2NSS8"/>
<dbReference type="GO" id="GO:0016787">
    <property type="term" value="F:hydrolase activity"/>
    <property type="evidence" value="ECO:0007669"/>
    <property type="project" value="UniProtKB-KW"/>
</dbReference>
<dbReference type="GO" id="GO:0016746">
    <property type="term" value="F:acyltransferase activity"/>
    <property type="evidence" value="ECO:0007669"/>
    <property type="project" value="UniProtKB-KW"/>
</dbReference>
<dbReference type="KEGG" id="rmu:RMDY18_08720"/>
<reference evidence="1 2" key="3">
    <citation type="journal article" date="2010" name="Sequencing">
        <title>Complete Genome Sequence of Rothia mucilaginosa DY-18: A Clinical Isolate with Dense Meshwork-Like Structures from a Persistent Apical Periodontitis Lesion.</title>
        <authorList>
            <person name="Yamane K."/>
            <person name="Nambu T."/>
            <person name="Yamanaka T."/>
            <person name="Mashimo C."/>
            <person name="Sugimori C."/>
            <person name="Leung K.-P."/>
            <person name="Fukushima H."/>
        </authorList>
    </citation>
    <scope>NUCLEOTIDE SEQUENCE [LARGE SCALE GENOMIC DNA]</scope>
    <source>
        <strain evidence="1 2">DY-18</strain>
    </source>
</reference>
<reference evidence="2" key="1">
    <citation type="submission" date="2009-07" db="EMBL/GenBank/DDBJ databases">
        <title>Complete genome sequence of Rothia mucilaginosa DJ.</title>
        <authorList>
            <person name="Yamane K."/>
            <person name="Nambu T."/>
            <person name="Mashimo C."/>
            <person name="Sugimori C."/>
            <person name="Yamanaka T."/>
            <person name="Leung K."/>
            <person name="Fukushima H."/>
        </authorList>
    </citation>
    <scope>NUCLEOTIDE SEQUENCE [LARGE SCALE GENOMIC DNA]</scope>
    <source>
        <strain evidence="2">DY-18</strain>
    </source>
</reference>
<keyword evidence="2" id="KW-1185">Reference proteome</keyword>
<sequence>MTLLGEGLSLHSGACRRNRAFVVQHVAAFTHEAHPLAGQFLKLLSGQRTGGDVRLIGGGAGGNVLMPQVVHFVGVAVT</sequence>
<keyword evidence="1" id="KW-0808">Transferase</keyword>
<dbReference type="HOGENOM" id="CLU_2619825_0_0_11"/>
<proteinExistence type="predicted"/>
<evidence type="ECO:0000313" key="2">
    <source>
        <dbReference type="Proteomes" id="UP000001883"/>
    </source>
</evidence>
<reference evidence="1 2" key="2">
    <citation type="journal article" date="2010" name="J Osaka Dent Univ">
        <title>Isolation and identification of Rothia mucilaginosa from persistent apical periodontitis lesions.</title>
        <authorList>
            <person name="Yamane K."/>
            <person name="Yoshida M."/>
            <person name="Fujihira T."/>
            <person name="Baba T."/>
            <person name="Tsuji N."/>
            <person name="Hayashi H."/>
            <person name="Sugimori C."/>
            <person name="Yamanaka T."/>
            <person name="Mashimo C."/>
            <person name="Nambu T."/>
            <person name="Kawai H."/>
            <person name="Fukushima H."/>
        </authorList>
    </citation>
    <scope>NUCLEOTIDE SEQUENCE [LARGE SCALE GENOMIC DNA]</scope>
    <source>
        <strain evidence="1 2">DY-18</strain>
    </source>
</reference>
<gene>
    <name evidence="1" type="ordered locus">RMDY18_08720</name>
</gene>
<keyword evidence="1" id="KW-0378">Hydrolase</keyword>